<protein>
    <recommendedName>
        <fullName evidence="7">Galactokinase</fullName>
        <ecNumber evidence="7">2.7.1.6</ecNumber>
    </recommendedName>
</protein>
<dbReference type="Gene3D" id="3.30.70.890">
    <property type="entry name" value="GHMP kinase, C-terminal domain"/>
    <property type="match status" value="1"/>
</dbReference>
<evidence type="ECO:0000256" key="3">
    <source>
        <dbReference type="ARBA" id="ARBA00022741"/>
    </source>
</evidence>
<keyword evidence="12" id="KW-1185">Reference proteome</keyword>
<dbReference type="Pfam" id="PF08544">
    <property type="entry name" value="GHMP_kinases_C"/>
    <property type="match status" value="1"/>
</dbReference>
<evidence type="ECO:0000313" key="11">
    <source>
        <dbReference type="EMBL" id="MCK9878987.1"/>
    </source>
</evidence>
<keyword evidence="2 11" id="KW-0808">Transferase</keyword>
<dbReference type="InterPro" id="IPR014721">
    <property type="entry name" value="Ribsml_uS5_D2-typ_fold_subgr"/>
</dbReference>
<dbReference type="EC" id="2.7.1.6" evidence="7"/>
<evidence type="ECO:0000256" key="5">
    <source>
        <dbReference type="ARBA" id="ARBA00022840"/>
    </source>
</evidence>
<keyword evidence="3" id="KW-0547">Nucleotide-binding</keyword>
<evidence type="ECO:0000256" key="4">
    <source>
        <dbReference type="ARBA" id="ARBA00022777"/>
    </source>
</evidence>
<keyword evidence="5" id="KW-0067">ATP-binding</keyword>
<dbReference type="InterPro" id="IPR036554">
    <property type="entry name" value="GHMP_kinase_C_sf"/>
</dbReference>
<dbReference type="Pfam" id="PF00288">
    <property type="entry name" value="GHMP_kinases_N"/>
    <property type="match status" value="1"/>
</dbReference>
<dbReference type="NCBIfam" id="TIGR00131">
    <property type="entry name" value="gal_kin"/>
    <property type="match status" value="1"/>
</dbReference>
<dbReference type="SUPFAM" id="SSF54211">
    <property type="entry name" value="Ribosomal protein S5 domain 2-like"/>
    <property type="match status" value="1"/>
</dbReference>
<sequence>MSDRDALAARLATEFRARHGRPPAGVWAAPGRVNLMGEHTDYNDGLVLPYAIDSAALAAVAPRDDDRLTCQSLDRPGTAAVDTGDLRPGAVTGWPAYVLGAVWALGWPRTGPPGLDIVVTSQVPAGAGLSSSAALTCAVTLAVAELAGLETDRTALATVARRAETDMVGAPVGIMDQMAAMHGRADHALLLDCRSLAFEPVPLPGRESGLTLLVVDTRVSHANADGGYARRRATCEDAARTLGVQALRDATVTAVRTTLVGEQRRVARHVVTEIERVRLAVAALRHDDLTGLGEIFAASQASMRDDFRISCAELDLAVDTLLDAGAIAARMTGGGFGGCAVALLPETAVAAATAAVTAAFGAHGFLSPRAFETRPSHGAARVY</sequence>
<dbReference type="InterPro" id="IPR013750">
    <property type="entry name" value="GHMP_kinase_C_dom"/>
</dbReference>
<dbReference type="PRINTS" id="PR00473">
    <property type="entry name" value="GALCTOKINASE"/>
</dbReference>
<comment type="caution">
    <text evidence="11">The sequence shown here is derived from an EMBL/GenBank/DDBJ whole genome shotgun (WGS) entry which is preliminary data.</text>
</comment>
<dbReference type="InterPro" id="IPR019539">
    <property type="entry name" value="GalKase_N"/>
</dbReference>
<evidence type="ECO:0000256" key="1">
    <source>
        <dbReference type="ARBA" id="ARBA00006566"/>
    </source>
</evidence>
<feature type="domain" description="GHMP kinase N-terminal" evidence="8">
    <location>
        <begin position="97"/>
        <end position="183"/>
    </location>
</feature>
<evidence type="ECO:0000313" key="12">
    <source>
        <dbReference type="Proteomes" id="UP001201873"/>
    </source>
</evidence>
<dbReference type="EMBL" id="JALKFT010000057">
    <property type="protein sequence ID" value="MCK9878987.1"/>
    <property type="molecule type" value="Genomic_DNA"/>
</dbReference>
<evidence type="ECO:0000259" key="8">
    <source>
        <dbReference type="Pfam" id="PF00288"/>
    </source>
</evidence>
<dbReference type="PRINTS" id="PR00959">
    <property type="entry name" value="MEVGALKINASE"/>
</dbReference>
<dbReference type="PANTHER" id="PTHR10457">
    <property type="entry name" value="MEVALONATE KINASE/GALACTOKINASE"/>
    <property type="match status" value="1"/>
</dbReference>
<dbReference type="GO" id="GO:0004335">
    <property type="term" value="F:galactokinase activity"/>
    <property type="evidence" value="ECO:0007669"/>
    <property type="project" value="UniProtKB-EC"/>
</dbReference>
<dbReference type="Gene3D" id="3.30.230.10">
    <property type="match status" value="1"/>
</dbReference>
<reference evidence="11 12" key="1">
    <citation type="submission" date="2022-04" db="EMBL/GenBank/DDBJ databases">
        <title>Genome diversity in the genus Frankia.</title>
        <authorList>
            <person name="Carlos-Shanley C."/>
            <person name="Hahn D."/>
        </authorList>
    </citation>
    <scope>NUCLEOTIDE SEQUENCE [LARGE SCALE GENOMIC DNA]</scope>
    <source>
        <strain evidence="11 12">Ag45/Mut15</strain>
    </source>
</reference>
<evidence type="ECO:0000259" key="9">
    <source>
        <dbReference type="Pfam" id="PF08544"/>
    </source>
</evidence>
<dbReference type="InterPro" id="IPR006204">
    <property type="entry name" value="GHMP_kinase_N_dom"/>
</dbReference>
<dbReference type="PIRSF" id="PIRSF000530">
    <property type="entry name" value="Galactokinase"/>
    <property type="match status" value="1"/>
</dbReference>
<dbReference type="PANTHER" id="PTHR10457:SF7">
    <property type="entry name" value="GALACTOKINASE-RELATED"/>
    <property type="match status" value="1"/>
</dbReference>
<evidence type="ECO:0000256" key="7">
    <source>
        <dbReference type="NCBIfam" id="TIGR00131"/>
    </source>
</evidence>
<evidence type="ECO:0000259" key="10">
    <source>
        <dbReference type="Pfam" id="PF10509"/>
    </source>
</evidence>
<gene>
    <name evidence="11" type="primary">galK</name>
    <name evidence="11" type="ORF">MXD59_25050</name>
</gene>
<feature type="domain" description="GHMP kinase C-terminal" evidence="9">
    <location>
        <begin position="281"/>
        <end position="360"/>
    </location>
</feature>
<dbReference type="InterPro" id="IPR020568">
    <property type="entry name" value="Ribosomal_Su5_D2-typ_SF"/>
</dbReference>
<name>A0ABT0K5B0_9ACTN</name>
<keyword evidence="6" id="KW-0119">Carbohydrate metabolism</keyword>
<evidence type="ECO:0000256" key="6">
    <source>
        <dbReference type="ARBA" id="ARBA00023144"/>
    </source>
</evidence>
<keyword evidence="6" id="KW-0299">Galactose metabolism</keyword>
<feature type="domain" description="Galactokinase N-terminal" evidence="10">
    <location>
        <begin position="14"/>
        <end position="62"/>
    </location>
</feature>
<dbReference type="InterPro" id="IPR006206">
    <property type="entry name" value="Mevalonate/galactokinase"/>
</dbReference>
<dbReference type="InterPro" id="IPR000705">
    <property type="entry name" value="Galactokinase"/>
</dbReference>
<comment type="similarity">
    <text evidence="1">Belongs to the GHMP kinase family. GalK subfamily.</text>
</comment>
<dbReference type="RefSeq" id="WP_248827041.1">
    <property type="nucleotide sequence ID" value="NZ_JALKFT010000057.1"/>
</dbReference>
<dbReference type="InterPro" id="IPR006203">
    <property type="entry name" value="GHMP_knse_ATP-bd_CS"/>
</dbReference>
<organism evidence="11 12">
    <name type="scientific">Frankia umida</name>
    <dbReference type="NCBI Taxonomy" id="573489"/>
    <lineage>
        <taxon>Bacteria</taxon>
        <taxon>Bacillati</taxon>
        <taxon>Actinomycetota</taxon>
        <taxon>Actinomycetes</taxon>
        <taxon>Frankiales</taxon>
        <taxon>Frankiaceae</taxon>
        <taxon>Frankia</taxon>
    </lineage>
</organism>
<dbReference type="Proteomes" id="UP001201873">
    <property type="component" value="Unassembled WGS sequence"/>
</dbReference>
<proteinExistence type="inferred from homology"/>
<dbReference type="SUPFAM" id="SSF55060">
    <property type="entry name" value="GHMP Kinase, C-terminal domain"/>
    <property type="match status" value="1"/>
</dbReference>
<keyword evidence="4" id="KW-0418">Kinase</keyword>
<dbReference type="PROSITE" id="PS00627">
    <property type="entry name" value="GHMP_KINASES_ATP"/>
    <property type="match status" value="1"/>
</dbReference>
<dbReference type="Pfam" id="PF10509">
    <property type="entry name" value="GalKase_gal_bdg"/>
    <property type="match status" value="1"/>
</dbReference>
<accession>A0ABT0K5B0</accession>
<evidence type="ECO:0000256" key="2">
    <source>
        <dbReference type="ARBA" id="ARBA00022679"/>
    </source>
</evidence>